<keyword evidence="1" id="KW-0378">Hydrolase</keyword>
<dbReference type="RefSeq" id="WP_069845771.1">
    <property type="nucleotide sequence ID" value="NZ_CP014859.1"/>
</dbReference>
<dbReference type="PANTHER" id="PTHR10000:SF8">
    <property type="entry name" value="HAD SUPERFAMILY HYDROLASE-LIKE, TYPE 3"/>
    <property type="match status" value="1"/>
</dbReference>
<sequence>MSIPRLVASDIDGTLLDPLEQIRPRTAAVVHRLQAADVPFILATGRAPRFVIPVSRMLDAPGLAVCINGAVVFDTRSEQVRSMHTLDAVLLNDVGEALLRLLPGCTLAVERIKTTGTGLNDEFLGGPGYVHPWSTESLIQSATIAEILGRPAVRLMARHDSLSSDEMAAAVTTMLGDVVEVAYSTDLGLIDVMPSGISKASGLAEITEDLGISAAEVIAFGDMPNDLPMLRWVGHGVAMGNAHPEVRDIADEVTVSNAEDGVAHVLERWF</sequence>
<dbReference type="GO" id="GO:0005829">
    <property type="term" value="C:cytosol"/>
    <property type="evidence" value="ECO:0007669"/>
    <property type="project" value="TreeGrafter"/>
</dbReference>
<proteinExistence type="predicted"/>
<gene>
    <name evidence="1" type="ORF">TL08_00660</name>
</gene>
<evidence type="ECO:0000313" key="1">
    <source>
        <dbReference type="EMBL" id="AOS60980.1"/>
    </source>
</evidence>
<dbReference type="PANTHER" id="PTHR10000">
    <property type="entry name" value="PHOSPHOSERINE PHOSPHATASE"/>
    <property type="match status" value="1"/>
</dbReference>
<dbReference type="EMBL" id="CP014859">
    <property type="protein sequence ID" value="AOS60980.1"/>
    <property type="molecule type" value="Genomic_DNA"/>
</dbReference>
<dbReference type="AlphaFoldDB" id="A0AAC9HL94"/>
<dbReference type="InterPro" id="IPR036412">
    <property type="entry name" value="HAD-like_sf"/>
</dbReference>
<protein>
    <submittedName>
        <fullName evidence="1">HAD-superfamily hydrolase, subfamily IIB</fullName>
    </submittedName>
</protein>
<dbReference type="Proteomes" id="UP000095210">
    <property type="component" value="Chromosome"/>
</dbReference>
<dbReference type="SFLD" id="SFLDG01140">
    <property type="entry name" value="C2.B:_Phosphomannomutase_and_P"/>
    <property type="match status" value="1"/>
</dbReference>
<dbReference type="Gene3D" id="3.30.1240.10">
    <property type="match status" value="1"/>
</dbReference>
<keyword evidence="2" id="KW-1185">Reference proteome</keyword>
<dbReference type="GO" id="GO:0000287">
    <property type="term" value="F:magnesium ion binding"/>
    <property type="evidence" value="ECO:0007669"/>
    <property type="project" value="TreeGrafter"/>
</dbReference>
<dbReference type="Gene3D" id="3.40.50.1000">
    <property type="entry name" value="HAD superfamily/HAD-like"/>
    <property type="match status" value="1"/>
</dbReference>
<accession>A0AAC9HL94</accession>
<dbReference type="Pfam" id="PF08282">
    <property type="entry name" value="Hydrolase_3"/>
    <property type="match status" value="1"/>
</dbReference>
<dbReference type="GO" id="GO:0016791">
    <property type="term" value="F:phosphatase activity"/>
    <property type="evidence" value="ECO:0007669"/>
    <property type="project" value="UniProtKB-ARBA"/>
</dbReference>
<dbReference type="InterPro" id="IPR006379">
    <property type="entry name" value="HAD-SF_hydro_IIB"/>
</dbReference>
<organism evidence="1 2">
    <name type="scientific">Actinoalloteichus hymeniacidonis</name>
    <dbReference type="NCBI Taxonomy" id="340345"/>
    <lineage>
        <taxon>Bacteria</taxon>
        <taxon>Bacillati</taxon>
        <taxon>Actinomycetota</taxon>
        <taxon>Actinomycetes</taxon>
        <taxon>Pseudonocardiales</taxon>
        <taxon>Pseudonocardiaceae</taxon>
        <taxon>Actinoalloteichus</taxon>
    </lineage>
</organism>
<evidence type="ECO:0000313" key="2">
    <source>
        <dbReference type="Proteomes" id="UP000095210"/>
    </source>
</evidence>
<dbReference type="SUPFAM" id="SSF56784">
    <property type="entry name" value="HAD-like"/>
    <property type="match status" value="1"/>
</dbReference>
<name>A0AAC9HL94_9PSEU</name>
<dbReference type="SFLD" id="SFLDS00003">
    <property type="entry name" value="Haloacid_Dehalogenase"/>
    <property type="match status" value="1"/>
</dbReference>
<dbReference type="InterPro" id="IPR023214">
    <property type="entry name" value="HAD_sf"/>
</dbReference>
<dbReference type="CDD" id="cd07516">
    <property type="entry name" value="HAD_Pase"/>
    <property type="match status" value="1"/>
</dbReference>
<reference evidence="2" key="1">
    <citation type="submission" date="2016-03" db="EMBL/GenBank/DDBJ databases">
        <title>Complete genome sequence of the type strain Actinoalloteichus hymeniacidonis DSM 45092.</title>
        <authorList>
            <person name="Schaffert L."/>
            <person name="Albersmeier A."/>
            <person name="Winkler A."/>
            <person name="Kalinowski J."/>
            <person name="Zotchev S."/>
            <person name="Ruckert C."/>
        </authorList>
    </citation>
    <scope>NUCLEOTIDE SEQUENCE [LARGE SCALE GENOMIC DNA]</scope>
    <source>
        <strain evidence="2">HPA177(T) (DSM 45092(T))</strain>
    </source>
</reference>
<dbReference type="NCBIfam" id="TIGR01484">
    <property type="entry name" value="HAD-SF-IIB"/>
    <property type="match status" value="1"/>
</dbReference>
<dbReference type="KEGG" id="ahm:TL08_00660"/>